<protein>
    <recommendedName>
        <fullName evidence="1">Putative tail fiber protein gp53-like C-terminal domain-containing protein</fullName>
    </recommendedName>
</protein>
<dbReference type="Gene3D" id="2.60.40.3940">
    <property type="match status" value="1"/>
</dbReference>
<proteinExistence type="predicted"/>
<evidence type="ECO:0000313" key="2">
    <source>
        <dbReference type="EMBL" id="MBC3447694.1"/>
    </source>
</evidence>
<dbReference type="AlphaFoldDB" id="A0A923GA65"/>
<comment type="caution">
    <text evidence="2">The sequence shown here is derived from an EMBL/GenBank/DDBJ whole genome shotgun (WGS) entry which is preliminary data.</text>
</comment>
<gene>
    <name evidence="2" type="ORF">HU751_18095</name>
</gene>
<reference evidence="2" key="2">
    <citation type="submission" date="2020-07" db="EMBL/GenBank/DDBJ databases">
        <authorList>
            <person name="Lood C."/>
            <person name="Girard L."/>
        </authorList>
    </citation>
    <scope>NUCLEOTIDE SEQUENCE</scope>
    <source>
        <strain evidence="2">BW13M1</strain>
    </source>
</reference>
<dbReference type="EMBL" id="JABWRJ010000026">
    <property type="protein sequence ID" value="MBC3447694.1"/>
    <property type="molecule type" value="Genomic_DNA"/>
</dbReference>
<dbReference type="InterPro" id="IPR054075">
    <property type="entry name" value="Gp53-like_C"/>
</dbReference>
<dbReference type="RefSeq" id="WP_186734208.1">
    <property type="nucleotide sequence ID" value="NZ_JABWRJ020000001.1"/>
</dbReference>
<evidence type="ECO:0000259" key="1">
    <source>
        <dbReference type="Pfam" id="PF21882"/>
    </source>
</evidence>
<accession>A0A923GA65</accession>
<sequence length="141" mass="15240">MSRADILAVNDKAVQDFVIDGEVSEAEITAGAAQGRKWFSLRRLQWGLLYSLGTNGYVRLPWWLAGLIFQWGYINKPSAAMVPVSWPMAFTRGFGRCVAVFGGSGNPNAPISVGSPSLTGANLYSSYGGEGVDVSYWVVGW</sequence>
<reference evidence="2" key="1">
    <citation type="journal article" date="2020" name="Microorganisms">
        <title>Reliable Identification of Environmental Pseudomonas Isolates Using the rpoD Gene.</title>
        <authorList>
            <consortium name="The Broad Institute Genome Sequencing Platform"/>
            <person name="Girard L."/>
            <person name="Lood C."/>
            <person name="Rokni-Zadeh H."/>
            <person name="van Noort V."/>
            <person name="Lavigne R."/>
            <person name="De Mot R."/>
        </authorList>
    </citation>
    <scope>NUCLEOTIDE SEQUENCE</scope>
    <source>
        <strain evidence="2">BW13M1</strain>
    </source>
</reference>
<name>A0A923GA65_9PSED</name>
<feature type="domain" description="Putative tail fiber protein gp53-like C-terminal" evidence="1">
    <location>
        <begin position="65"/>
        <end position="139"/>
    </location>
</feature>
<dbReference type="Pfam" id="PF21882">
    <property type="entry name" value="Gp53-like_C"/>
    <property type="match status" value="1"/>
</dbReference>
<organism evidence="2">
    <name type="scientific">Pseudomonas peradeniyensis</name>
    <dbReference type="NCBI Taxonomy" id="2745488"/>
    <lineage>
        <taxon>Bacteria</taxon>
        <taxon>Pseudomonadati</taxon>
        <taxon>Pseudomonadota</taxon>
        <taxon>Gammaproteobacteria</taxon>
        <taxon>Pseudomonadales</taxon>
        <taxon>Pseudomonadaceae</taxon>
        <taxon>Pseudomonas</taxon>
    </lineage>
</organism>